<dbReference type="PROSITE" id="PS51900">
    <property type="entry name" value="CB"/>
    <property type="match status" value="1"/>
</dbReference>
<dbReference type="RefSeq" id="WP_210224012.1">
    <property type="nucleotide sequence ID" value="NZ_CP072801.1"/>
</dbReference>
<keyword evidence="2" id="KW-0229">DNA integration</keyword>
<accession>A0ABX7WX73</accession>
<protein>
    <submittedName>
        <fullName evidence="8">Integrase family protein</fullName>
    </submittedName>
</protein>
<evidence type="ECO:0000256" key="1">
    <source>
        <dbReference type="ARBA" id="ARBA00008857"/>
    </source>
</evidence>
<organism evidence="8 9">
    <name type="scientific">Thiothrix litoralis</name>
    <dbReference type="NCBI Taxonomy" id="2891210"/>
    <lineage>
        <taxon>Bacteria</taxon>
        <taxon>Pseudomonadati</taxon>
        <taxon>Pseudomonadota</taxon>
        <taxon>Gammaproteobacteria</taxon>
        <taxon>Thiotrichales</taxon>
        <taxon>Thiotrichaceae</taxon>
        <taxon>Thiothrix</taxon>
    </lineage>
</organism>
<dbReference type="InterPro" id="IPR044068">
    <property type="entry name" value="CB"/>
</dbReference>
<dbReference type="SUPFAM" id="SSF56349">
    <property type="entry name" value="DNA breaking-rejoining enzymes"/>
    <property type="match status" value="1"/>
</dbReference>
<dbReference type="InterPro" id="IPR038488">
    <property type="entry name" value="Integrase_DNA-bd_sf"/>
</dbReference>
<dbReference type="InterPro" id="IPR025166">
    <property type="entry name" value="Integrase_DNA_bind_dom"/>
</dbReference>
<feature type="domain" description="Tyr recombinase" evidence="6">
    <location>
        <begin position="211"/>
        <end position="393"/>
    </location>
</feature>
<dbReference type="InterPro" id="IPR013762">
    <property type="entry name" value="Integrase-like_cat_sf"/>
</dbReference>
<keyword evidence="9" id="KW-1185">Reference proteome</keyword>
<dbReference type="PANTHER" id="PTHR30629:SF2">
    <property type="entry name" value="PROPHAGE INTEGRASE INTS-RELATED"/>
    <property type="match status" value="1"/>
</dbReference>
<gene>
    <name evidence="8" type="ORF">J9253_07590</name>
</gene>
<dbReference type="InterPro" id="IPR011010">
    <property type="entry name" value="DNA_brk_join_enz"/>
</dbReference>
<evidence type="ECO:0000313" key="9">
    <source>
        <dbReference type="Proteomes" id="UP000672039"/>
    </source>
</evidence>
<dbReference type="InterPro" id="IPR010998">
    <property type="entry name" value="Integrase_recombinase_N"/>
</dbReference>
<evidence type="ECO:0000313" key="8">
    <source>
        <dbReference type="EMBL" id="QTR47772.1"/>
    </source>
</evidence>
<evidence type="ECO:0000256" key="4">
    <source>
        <dbReference type="ARBA" id="ARBA00023172"/>
    </source>
</evidence>
<evidence type="ECO:0000256" key="2">
    <source>
        <dbReference type="ARBA" id="ARBA00022908"/>
    </source>
</evidence>
<evidence type="ECO:0000256" key="5">
    <source>
        <dbReference type="PROSITE-ProRule" id="PRU01248"/>
    </source>
</evidence>
<dbReference type="InterPro" id="IPR002104">
    <property type="entry name" value="Integrase_catalytic"/>
</dbReference>
<feature type="domain" description="Core-binding (CB)" evidence="7">
    <location>
        <begin position="102"/>
        <end position="180"/>
    </location>
</feature>
<dbReference type="Gene3D" id="1.10.150.130">
    <property type="match status" value="1"/>
</dbReference>
<dbReference type="Proteomes" id="UP000672039">
    <property type="component" value="Chromosome"/>
</dbReference>
<dbReference type="Gene3D" id="3.30.160.390">
    <property type="entry name" value="Integrase, DNA-binding domain"/>
    <property type="match status" value="1"/>
</dbReference>
<evidence type="ECO:0000259" key="6">
    <source>
        <dbReference type="PROSITE" id="PS51898"/>
    </source>
</evidence>
<keyword evidence="3 5" id="KW-0238">DNA-binding</keyword>
<dbReference type="Gene3D" id="1.10.443.10">
    <property type="entry name" value="Intergrase catalytic core"/>
    <property type="match status" value="1"/>
</dbReference>
<dbReference type="EMBL" id="CP072801">
    <property type="protein sequence ID" value="QTR47772.1"/>
    <property type="molecule type" value="Genomic_DNA"/>
</dbReference>
<keyword evidence="4" id="KW-0233">DNA recombination</keyword>
<name>A0ABX7WX73_9GAMM</name>
<dbReference type="PROSITE" id="PS51898">
    <property type="entry name" value="TYR_RECOMBINASE"/>
    <property type="match status" value="1"/>
</dbReference>
<proteinExistence type="inferred from homology"/>
<comment type="similarity">
    <text evidence="1">Belongs to the 'phage' integrase family.</text>
</comment>
<sequence>MPEKINFTKAVLEALEPPNTGRRYVYDTKISGLLIMVTPPGARSFQVRKHIDGKAARVTLGRFPAMTIVQAREKALAELSQIASTHQTSNQKRAEVRQFDNLTLGKAFQDYTRSHKNLKQTTIKDYERSVRVGFPDWQELPLSKITREMVETRHRERSEHSEARANNEMRVLRCIFNYAAEEYLDKAGKPIITTNPVKRLSHSRAWNRVDRKKTIISNEDLPAWFQAVDTLPEWYGGGLAHKARVYFLLTLFNGYRRSECSGLLWENVDLKTRVARLEDTKNHLSHELPLTTFTHHLLAEWQTWTGQGSGLVFRATDNQSPLSSVEAVIHAIREKTGIQWAMHDLRRTFTTTAENIGVRGYTLKRLINHKTGAADVTGGYIVTDLESLREPMQTITDRLLTLTSGKLPTSKTAPAASNT</sequence>
<dbReference type="Pfam" id="PF13356">
    <property type="entry name" value="Arm-DNA-bind_3"/>
    <property type="match status" value="1"/>
</dbReference>
<reference evidence="8 9" key="1">
    <citation type="submission" date="2021-04" db="EMBL/GenBank/DDBJ databases">
        <title>Genomics, taxonomy and metabolism of representatives of sulfur bacteria of the genus Thiothrix: Thiothrix fructosivorans QT, Thiothrix unzii A1T and three new species, Thiothrix subterranea sp. nov., Thiothrix litoralis sp. nov. and 'Candidatus Thiothrix anitrata' sp. nov.</title>
        <authorList>
            <person name="Ravin N.V."/>
            <person name="Smolyakov D."/>
            <person name="Rudenko T.S."/>
            <person name="Mardanov A.V."/>
            <person name="Beletsky A.V."/>
            <person name="Markov N.D."/>
            <person name="Fomenkov A.I."/>
            <person name="Roberts R.J."/>
            <person name="Karnachuk O.V."/>
            <person name="Novikov A."/>
            <person name="Grabovich M.Y."/>
        </authorList>
    </citation>
    <scope>NUCLEOTIDE SEQUENCE [LARGE SCALE GENOMIC DNA]</scope>
    <source>
        <strain evidence="8 9">AS</strain>
    </source>
</reference>
<dbReference type="PANTHER" id="PTHR30629">
    <property type="entry name" value="PROPHAGE INTEGRASE"/>
    <property type="match status" value="1"/>
</dbReference>
<dbReference type="Pfam" id="PF00589">
    <property type="entry name" value="Phage_integrase"/>
    <property type="match status" value="1"/>
</dbReference>
<evidence type="ECO:0000259" key="7">
    <source>
        <dbReference type="PROSITE" id="PS51900"/>
    </source>
</evidence>
<evidence type="ECO:0000256" key="3">
    <source>
        <dbReference type="ARBA" id="ARBA00023125"/>
    </source>
</evidence>
<dbReference type="InterPro" id="IPR050808">
    <property type="entry name" value="Phage_Integrase"/>
</dbReference>